<organism evidence="1 2">
    <name type="scientific">Glossina austeni</name>
    <name type="common">Savannah tsetse fly</name>
    <dbReference type="NCBI Taxonomy" id="7395"/>
    <lineage>
        <taxon>Eukaryota</taxon>
        <taxon>Metazoa</taxon>
        <taxon>Ecdysozoa</taxon>
        <taxon>Arthropoda</taxon>
        <taxon>Hexapoda</taxon>
        <taxon>Insecta</taxon>
        <taxon>Pterygota</taxon>
        <taxon>Neoptera</taxon>
        <taxon>Endopterygota</taxon>
        <taxon>Diptera</taxon>
        <taxon>Brachycera</taxon>
        <taxon>Muscomorpha</taxon>
        <taxon>Hippoboscoidea</taxon>
        <taxon>Glossinidae</taxon>
        <taxon>Glossina</taxon>
    </lineage>
</organism>
<name>A0A1A9UZ75_GLOAU</name>
<protein>
    <submittedName>
        <fullName evidence="1">Uncharacterized protein</fullName>
    </submittedName>
</protein>
<reference evidence="1" key="1">
    <citation type="submission" date="2020-05" db="UniProtKB">
        <authorList>
            <consortium name="EnsemblMetazoa"/>
        </authorList>
    </citation>
    <scope>IDENTIFICATION</scope>
    <source>
        <strain evidence="1">TTRI</strain>
    </source>
</reference>
<dbReference type="EnsemblMetazoa" id="GAUT020526-RA">
    <property type="protein sequence ID" value="GAUT020526-PA"/>
    <property type="gene ID" value="GAUT020526"/>
</dbReference>
<proteinExistence type="predicted"/>
<dbReference type="AlphaFoldDB" id="A0A1A9UZ75"/>
<evidence type="ECO:0000313" key="2">
    <source>
        <dbReference type="Proteomes" id="UP000078200"/>
    </source>
</evidence>
<sequence>MIAATTIVITTVSTSIVLNPIVNVNSSNSNLYKLTQHNTLVLNHLTFCLTARAHTPFNTFRELTNPFALNDPLLIKLLRRYELECQPTKNSKILSICY</sequence>
<dbReference type="VEuPathDB" id="VectorBase:GAUT020526"/>
<keyword evidence="2" id="KW-1185">Reference proteome</keyword>
<accession>A0A1A9UZ75</accession>
<dbReference type="Proteomes" id="UP000078200">
    <property type="component" value="Unassembled WGS sequence"/>
</dbReference>
<evidence type="ECO:0000313" key="1">
    <source>
        <dbReference type="EnsemblMetazoa" id="GAUT020526-PA"/>
    </source>
</evidence>